<dbReference type="GO" id="GO:0030136">
    <property type="term" value="C:clathrin-coated vesicle"/>
    <property type="evidence" value="ECO:0007669"/>
    <property type="project" value="UniProtKB-SubCell"/>
</dbReference>
<keyword evidence="3" id="KW-0968">Cytoplasmic vesicle</keyword>
<dbReference type="InterPro" id="IPR040032">
    <property type="entry name" value="DENND1A/B/C"/>
</dbReference>
<dbReference type="Pfam" id="PF02141">
    <property type="entry name" value="DENN"/>
    <property type="match status" value="1"/>
</dbReference>
<keyword evidence="7" id="KW-1185">Reference proteome</keyword>
<dbReference type="GO" id="GO:0005085">
    <property type="term" value="F:guanyl-nucleotide exchange factor activity"/>
    <property type="evidence" value="ECO:0007669"/>
    <property type="project" value="UniProtKB-KW"/>
</dbReference>
<dbReference type="EMBL" id="HG994590">
    <property type="protein sequence ID" value="CAF2806107.1"/>
    <property type="molecule type" value="Genomic_DNA"/>
</dbReference>
<dbReference type="FunFam" id="3.40.50.11500:FF:000001">
    <property type="entry name" value="Putative DENN domain-containing protein 1A"/>
    <property type="match status" value="1"/>
</dbReference>
<evidence type="ECO:0000256" key="5">
    <source>
        <dbReference type="SAM" id="SignalP"/>
    </source>
</evidence>
<feature type="region of interest" description="Disordered" evidence="4">
    <location>
        <begin position="755"/>
        <end position="820"/>
    </location>
</feature>
<dbReference type="SMART" id="SM00800">
    <property type="entry name" value="uDENN"/>
    <property type="match status" value="1"/>
</dbReference>
<feature type="compositionally biased region" description="Polar residues" evidence="4">
    <location>
        <begin position="529"/>
        <end position="539"/>
    </location>
</feature>
<protein>
    <submittedName>
        <fullName evidence="6">DENND1</fullName>
    </submittedName>
</protein>
<proteinExistence type="predicted"/>
<feature type="chain" id="PRO_5043680617" evidence="5">
    <location>
        <begin position="16"/>
        <end position="894"/>
    </location>
</feature>
<dbReference type="GO" id="GO:0032456">
    <property type="term" value="P:endocytic recycling"/>
    <property type="evidence" value="ECO:0007669"/>
    <property type="project" value="TreeGrafter"/>
</dbReference>
<name>A0A7R8CKQ0_LEPSM</name>
<dbReference type="FunFam" id="3.30.450.200:FF:000003">
    <property type="entry name" value="DENN domain containing 1A"/>
    <property type="match status" value="1"/>
</dbReference>
<dbReference type="GO" id="GO:0005829">
    <property type="term" value="C:cytosol"/>
    <property type="evidence" value="ECO:0007669"/>
    <property type="project" value="TreeGrafter"/>
</dbReference>
<dbReference type="SMART" id="SM00799">
    <property type="entry name" value="DENN"/>
    <property type="match status" value="1"/>
</dbReference>
<accession>A0A7R8CKQ0</accession>
<feature type="region of interest" description="Disordered" evidence="4">
    <location>
        <begin position="508"/>
        <end position="549"/>
    </location>
</feature>
<dbReference type="AlphaFoldDB" id="A0A7R8CKQ0"/>
<dbReference type="PANTHER" id="PTHR13196:SF14">
    <property type="entry name" value="UDENN DOMAIN-CONTAINING PROTEIN"/>
    <property type="match status" value="1"/>
</dbReference>
<dbReference type="SMART" id="SM00801">
    <property type="entry name" value="dDENN"/>
    <property type="match status" value="1"/>
</dbReference>
<evidence type="ECO:0000256" key="1">
    <source>
        <dbReference type="ARBA" id="ARBA00004132"/>
    </source>
</evidence>
<sequence length="894" mass="100030">MAGFGLLLSCHTAMTTTLLAKGKETGSVFPSSSFTVRGIHRHGSTSRFLKSLVVRMSGRFRSDAKHIFDVFVEVVGPNEEGADPWILQTFPHTVSRDSLKSVPQFVYPCELEIHTVQNFSFVLTKDDAKWTFGFCRQSPDAETSLVILSSLPWHDTFYKVLNYAAELMHRAEANDLFEFLAAVHEAPIPKPETTFLVSWGVAPGQKDFTCKIPDHLDLPSIPENRNLTEYYNAVGIHSMLVVFASMLYERRVIIVSRKLSRLSACVQAANSIIYPMQWQHIYIPILSKQLMDYLSAPMPFLIGVPTPIFERARMNEIGDAVILNADENQIRTPFADLESLPVDVSNNLKKSLKSHKDLLGDSVARAFLHALVHLIGGYRDALKCRPNENITFDEDSFIHSRSPTLQPFLEQMLQLQIFQQFIEERLNLLNSGKGISDEFEKEAVCFTEKPGGSNRKLKAQYSVLSSSMKKEGGALVKAVKNKANPAMKQAVQSVRDGSKTAYKEIRSRIREGPTQGSRHQVRRKELHRTNSCSSAPSSPTLKRNNRNNTDLNLLSGRILKYERFDPPSISTFENEKSPEMEGPPPLDLDLMTDLQDVIFKKKEDVPPPVNRQLKPLLRRAPPAKVLADSTNSNAEFEVARFENNLVFRKQNNTPCSRSSSSLSTTTQMTTNNHNTLSRVVSTSRTNNPFYNNGNVLMPIAPPRVRRNVSSLPIVDHYEKSNPSLGDLINLASTEASPESPSDVIFDPLFQSDKKSFSNKNPVLQSTAPPSSHTNPFVVKQNSNNKELPSSKINGIEQTLSGSLPPPPKNPPLVMQKSTTSSSSDDLLQEVTCNADVTNTCVNAPWIEKGVAFHVSLSSSVQDYLREVVASRKVRRWKICYGQIRHLNNKNLLKN</sequence>
<evidence type="ECO:0000313" key="6">
    <source>
        <dbReference type="EMBL" id="CAF2806107.1"/>
    </source>
</evidence>
<feature type="compositionally biased region" description="Low complexity" evidence="4">
    <location>
        <begin position="540"/>
        <end position="549"/>
    </location>
</feature>
<organism evidence="6 7">
    <name type="scientific">Lepeophtheirus salmonis</name>
    <name type="common">Salmon louse</name>
    <name type="synonym">Caligus salmonis</name>
    <dbReference type="NCBI Taxonomy" id="72036"/>
    <lineage>
        <taxon>Eukaryota</taxon>
        <taxon>Metazoa</taxon>
        <taxon>Ecdysozoa</taxon>
        <taxon>Arthropoda</taxon>
        <taxon>Crustacea</taxon>
        <taxon>Multicrustacea</taxon>
        <taxon>Hexanauplia</taxon>
        <taxon>Copepoda</taxon>
        <taxon>Siphonostomatoida</taxon>
        <taxon>Caligidae</taxon>
        <taxon>Lepeophtheirus</taxon>
    </lineage>
</organism>
<dbReference type="InterPro" id="IPR037516">
    <property type="entry name" value="Tripartite_DENN"/>
</dbReference>
<dbReference type="GO" id="GO:1901981">
    <property type="term" value="F:phosphatidylinositol phosphate binding"/>
    <property type="evidence" value="ECO:0007669"/>
    <property type="project" value="TreeGrafter"/>
</dbReference>
<dbReference type="PANTHER" id="PTHR13196">
    <property type="entry name" value="DENN DOMAIN-CONTAINING"/>
    <property type="match status" value="1"/>
</dbReference>
<reference evidence="6" key="1">
    <citation type="submission" date="2021-02" db="EMBL/GenBank/DDBJ databases">
        <authorList>
            <person name="Bekaert M."/>
        </authorList>
    </citation>
    <scope>NUCLEOTIDE SEQUENCE</scope>
    <source>
        <strain evidence="6">IoA-00</strain>
    </source>
</reference>
<evidence type="ECO:0000256" key="2">
    <source>
        <dbReference type="ARBA" id="ARBA00022658"/>
    </source>
</evidence>
<evidence type="ECO:0000256" key="3">
    <source>
        <dbReference type="ARBA" id="ARBA00023329"/>
    </source>
</evidence>
<comment type="subcellular location">
    <subcellularLocation>
        <location evidence="1">Cytoplasmic vesicle</location>
        <location evidence="1">Clathrin-coated vesicle</location>
    </subcellularLocation>
</comment>
<dbReference type="InterPro" id="IPR005113">
    <property type="entry name" value="uDENN_dom"/>
</dbReference>
<feature type="compositionally biased region" description="Low complexity" evidence="4">
    <location>
        <begin position="652"/>
        <end position="675"/>
    </location>
</feature>
<dbReference type="Pfam" id="PF03456">
    <property type="entry name" value="uDENN"/>
    <property type="match status" value="1"/>
</dbReference>
<dbReference type="Gene3D" id="3.30.450.200">
    <property type="match status" value="1"/>
</dbReference>
<dbReference type="OrthoDB" id="206724at2759"/>
<gene>
    <name evidence="6" type="ORF">LSAA_2800</name>
</gene>
<dbReference type="InterPro" id="IPR001194">
    <property type="entry name" value="cDENN_dom"/>
</dbReference>
<dbReference type="InterPro" id="IPR043153">
    <property type="entry name" value="DENN_C"/>
</dbReference>
<dbReference type="InterPro" id="IPR005112">
    <property type="entry name" value="dDENN_dom"/>
</dbReference>
<feature type="compositionally biased region" description="Polar residues" evidence="4">
    <location>
        <begin position="757"/>
        <end position="801"/>
    </location>
</feature>
<evidence type="ECO:0000313" key="7">
    <source>
        <dbReference type="Proteomes" id="UP000675881"/>
    </source>
</evidence>
<dbReference type="GO" id="GO:0006897">
    <property type="term" value="P:endocytosis"/>
    <property type="evidence" value="ECO:0007669"/>
    <property type="project" value="TreeGrafter"/>
</dbReference>
<dbReference type="PROSITE" id="PS50211">
    <property type="entry name" value="DENN"/>
    <property type="match status" value="1"/>
</dbReference>
<dbReference type="Proteomes" id="UP000675881">
    <property type="component" value="Chromosome 11"/>
</dbReference>
<dbReference type="Gene3D" id="3.40.50.11500">
    <property type="match status" value="1"/>
</dbReference>
<keyword evidence="5" id="KW-0732">Signal</keyword>
<keyword evidence="2" id="KW-0344">Guanine-nucleotide releasing factor</keyword>
<dbReference type="Gene3D" id="6.10.140.1000">
    <property type="match status" value="1"/>
</dbReference>
<evidence type="ECO:0000256" key="4">
    <source>
        <dbReference type="SAM" id="MobiDB-lite"/>
    </source>
</evidence>
<dbReference type="Pfam" id="PF03455">
    <property type="entry name" value="dDENN"/>
    <property type="match status" value="1"/>
</dbReference>
<feature type="signal peptide" evidence="5">
    <location>
        <begin position="1"/>
        <end position="15"/>
    </location>
</feature>
<feature type="region of interest" description="Disordered" evidence="4">
    <location>
        <begin position="652"/>
        <end position="698"/>
    </location>
</feature>
<feature type="compositionally biased region" description="Polar residues" evidence="4">
    <location>
        <begin position="676"/>
        <end position="694"/>
    </location>
</feature>